<dbReference type="STRING" id="1001994.MY1_1103"/>
<dbReference type="Proteomes" id="UP000004440">
    <property type="component" value="Unassembled WGS sequence"/>
</dbReference>
<evidence type="ECO:0000313" key="1">
    <source>
        <dbReference type="EMBL" id="EGP93863.1"/>
    </source>
</evidence>
<name>F9CX61_9ARCH</name>
<organism evidence="1 2">
    <name type="scientific">Nitrosarchaeum koreense MY1</name>
    <dbReference type="NCBI Taxonomy" id="1001994"/>
    <lineage>
        <taxon>Archaea</taxon>
        <taxon>Nitrososphaerota</taxon>
        <taxon>Nitrososphaeria</taxon>
        <taxon>Nitrosopumilales</taxon>
        <taxon>Nitrosopumilaceae</taxon>
        <taxon>Nitrosarchaeum</taxon>
    </lineage>
</organism>
<protein>
    <submittedName>
        <fullName evidence="1">Uncharacterized protein</fullName>
    </submittedName>
</protein>
<dbReference type="OrthoDB" id="10985at2157"/>
<reference evidence="1 2" key="1">
    <citation type="journal article" date="2011" name="J. Bacteriol.">
        <title>Genome Sequence of an Ammonia-Oxidizing Soil Archaeon, "Candidatus Nitrosoarchaeum koreensis" MY1.</title>
        <authorList>
            <person name="Kim B.K."/>
            <person name="Jung M.Y."/>
            <person name="Yu D.S."/>
            <person name="Park S.J."/>
            <person name="Oh T.K."/>
            <person name="Rhee S.K."/>
            <person name="Kim J.F."/>
        </authorList>
    </citation>
    <scope>NUCLEOTIDE SEQUENCE [LARGE SCALE GENOMIC DNA]</scope>
    <source>
        <strain evidence="1 2">MY1</strain>
    </source>
</reference>
<accession>F9CX61</accession>
<dbReference type="EMBL" id="AFPU01000001">
    <property type="protein sequence ID" value="EGP93863.1"/>
    <property type="molecule type" value="Genomic_DNA"/>
</dbReference>
<gene>
    <name evidence="1" type="ORF">MY1_1103</name>
</gene>
<dbReference type="AlphaFoldDB" id="F9CX61"/>
<evidence type="ECO:0000313" key="2">
    <source>
        <dbReference type="Proteomes" id="UP000004440"/>
    </source>
</evidence>
<dbReference type="PATRIC" id="fig|1001994.6.peg.1089"/>
<proteinExistence type="predicted"/>
<sequence>MPGLDHLISKSLNNIIKENLGVKTIQKIENRLFEKYGISWNQSLEEFEKLDFVLKELFGNIGAKGLEQRFCNAIFDTKSKKNTENWIIICDPDINSSIIQTFGDLEKKKIIESVMESPKIIYEIIKDCGLSQTSGYRKVNALIDEGFLISTEFEIKENKRIYKYSSIIKNLKIDISSNKIKVSVLLNEPQQDHCSFLQIVTK</sequence>
<comment type="caution">
    <text evidence="1">The sequence shown here is derived from an EMBL/GenBank/DDBJ whole genome shotgun (WGS) entry which is preliminary data.</text>
</comment>
<keyword evidence="2" id="KW-1185">Reference proteome</keyword>
<dbReference type="RefSeq" id="WP_007550720.1">
    <property type="nucleotide sequence ID" value="NZ_AFPU01000001.1"/>
</dbReference>